<dbReference type="Gene3D" id="3.40.50.300">
    <property type="entry name" value="P-loop containing nucleotide triphosphate hydrolases"/>
    <property type="match status" value="1"/>
</dbReference>
<proteinExistence type="predicted"/>
<dbReference type="GO" id="GO:0016301">
    <property type="term" value="F:kinase activity"/>
    <property type="evidence" value="ECO:0007669"/>
    <property type="project" value="UniProtKB-KW"/>
</dbReference>
<keyword evidence="1" id="KW-0418">Kinase</keyword>
<protein>
    <submittedName>
        <fullName evidence="1">Glycerate kinase</fullName>
    </submittedName>
</protein>
<sequence>MSDAERSPLLASVAATAKVFGLAQAPVEQALDERLARFRQVYSGLAAWANADFWDAAWVTTAWNFWLPLAMQLSILRREAQRPIVQGVLGGQGTGKTTLGRALTLILQAWGDRTFSLSLDDLYKTYADRLQLRQRDPRLIWRGPPGTHDIEMGLSVLQALRQRQVDQPIAIPRFDKSLHQGAGDRVASELVSGIDIVLFEGWFVGCRPVEPSCFERAPFPIQTEADRTFARDMNARLHDYLPLWNCCDRLLILYPADYRLSRVWRQQAEQKMRSQGKSGMSDAEIEAFVDYFWKALHPELFVTPLVRQPGIADLVVEIDARHRPQKIAQPGA</sequence>
<dbReference type="AlphaFoldDB" id="A0A7C3KFY2"/>
<accession>A0A7C3KFY2</accession>
<reference evidence="1" key="1">
    <citation type="journal article" date="2020" name="mSystems">
        <title>Genome- and Community-Level Interaction Insights into Carbon Utilization and Element Cycling Functions of Hydrothermarchaeota in Hydrothermal Sediment.</title>
        <authorList>
            <person name="Zhou Z."/>
            <person name="Liu Y."/>
            <person name="Xu W."/>
            <person name="Pan J."/>
            <person name="Luo Z.H."/>
            <person name="Li M."/>
        </authorList>
    </citation>
    <scope>NUCLEOTIDE SEQUENCE [LARGE SCALE GENOMIC DNA]</scope>
    <source>
        <strain evidence="1">SpSt-418</strain>
    </source>
</reference>
<dbReference type="InterPro" id="IPR027417">
    <property type="entry name" value="P-loop_NTPase"/>
</dbReference>
<dbReference type="EMBL" id="DSRU01000284">
    <property type="protein sequence ID" value="HFN00045.1"/>
    <property type="molecule type" value="Genomic_DNA"/>
</dbReference>
<name>A0A7C3KFY2_9CYAN</name>
<comment type="caution">
    <text evidence="1">The sequence shown here is derived from an EMBL/GenBank/DDBJ whole genome shotgun (WGS) entry which is preliminary data.</text>
</comment>
<keyword evidence="1" id="KW-0808">Transferase</keyword>
<evidence type="ECO:0000313" key="1">
    <source>
        <dbReference type="EMBL" id="HFN00045.1"/>
    </source>
</evidence>
<organism evidence="1">
    <name type="scientific">Oscillatoriales cyanobacterium SpSt-418</name>
    <dbReference type="NCBI Taxonomy" id="2282169"/>
    <lineage>
        <taxon>Bacteria</taxon>
        <taxon>Bacillati</taxon>
        <taxon>Cyanobacteriota</taxon>
        <taxon>Cyanophyceae</taxon>
        <taxon>Oscillatoriophycideae</taxon>
        <taxon>Oscillatoriales</taxon>
    </lineage>
</organism>
<dbReference type="SUPFAM" id="SSF52540">
    <property type="entry name" value="P-loop containing nucleoside triphosphate hydrolases"/>
    <property type="match status" value="1"/>
</dbReference>
<gene>
    <name evidence="1" type="ORF">ENR64_20250</name>
</gene>